<keyword evidence="6 11" id="KW-0031">Aminopeptidase</keyword>
<evidence type="ECO:0000256" key="2">
    <source>
        <dbReference type="ARBA" id="ARBA00004496"/>
    </source>
</evidence>
<evidence type="ECO:0000256" key="9">
    <source>
        <dbReference type="ARBA" id="ARBA00022801"/>
    </source>
</evidence>
<feature type="active site" description="Proton donor" evidence="12">
    <location>
        <position position="292"/>
    </location>
</feature>
<dbReference type="InterPro" id="IPR002410">
    <property type="entry name" value="Peptidase_S33"/>
</dbReference>
<reference evidence="15" key="1">
    <citation type="submission" date="2018-01" db="EMBL/GenBank/DDBJ databases">
        <authorList>
            <person name="Yu X.-D."/>
        </authorList>
    </citation>
    <scope>NUCLEOTIDE SEQUENCE</scope>
    <source>
        <strain evidence="15">ZX-21</strain>
    </source>
</reference>
<comment type="subcellular location">
    <subcellularLocation>
        <location evidence="2 11">Cytoplasm</location>
    </subcellularLocation>
</comment>
<dbReference type="PRINTS" id="PR00793">
    <property type="entry name" value="PROAMNOPTASE"/>
</dbReference>
<comment type="caution">
    <text evidence="15">The sequence shown here is derived from an EMBL/GenBank/DDBJ whole genome shotgun (WGS) entry which is preliminary data.</text>
</comment>
<evidence type="ECO:0000256" key="6">
    <source>
        <dbReference type="ARBA" id="ARBA00022438"/>
    </source>
</evidence>
<feature type="active site" evidence="12">
    <location>
        <position position="264"/>
    </location>
</feature>
<dbReference type="GO" id="GO:0006508">
    <property type="term" value="P:proteolysis"/>
    <property type="evidence" value="ECO:0007669"/>
    <property type="project" value="UniProtKB-KW"/>
</dbReference>
<evidence type="ECO:0000256" key="1">
    <source>
        <dbReference type="ARBA" id="ARBA00001585"/>
    </source>
</evidence>
<feature type="active site" description="Nucleophile" evidence="12">
    <location>
        <position position="110"/>
    </location>
</feature>
<dbReference type="InterPro" id="IPR029058">
    <property type="entry name" value="AB_hydrolase_fold"/>
</dbReference>
<dbReference type="Gene3D" id="3.40.50.1820">
    <property type="entry name" value="alpha/beta hydrolase"/>
    <property type="match status" value="1"/>
</dbReference>
<dbReference type="InterPro" id="IPR000073">
    <property type="entry name" value="AB_hydrolase_1"/>
</dbReference>
<proteinExistence type="inferred from homology"/>
<dbReference type="EC" id="3.4.11.5" evidence="4 11"/>
<evidence type="ECO:0000256" key="7">
    <source>
        <dbReference type="ARBA" id="ARBA00022490"/>
    </source>
</evidence>
<gene>
    <name evidence="15" type="primary">pip</name>
    <name evidence="15" type="ORF">C0068_03990</name>
</gene>
<evidence type="ECO:0000313" key="16">
    <source>
        <dbReference type="Proteomes" id="UP000237222"/>
    </source>
</evidence>
<evidence type="ECO:0000313" key="15">
    <source>
        <dbReference type="EMBL" id="POP54008.1"/>
    </source>
</evidence>
<comment type="similarity">
    <text evidence="3 11 13">Belongs to the peptidase S33 family.</text>
</comment>
<name>A0A2S4HJ54_9GAMM</name>
<protein>
    <recommendedName>
        <fullName evidence="5 11">Proline iminopeptidase</fullName>
        <shortName evidence="11">PIP</shortName>
        <ecNumber evidence="4 11">3.4.11.5</ecNumber>
    </recommendedName>
    <alternativeName>
        <fullName evidence="10 11">Prolyl aminopeptidase</fullName>
    </alternativeName>
</protein>
<dbReference type="GO" id="GO:0005737">
    <property type="term" value="C:cytoplasm"/>
    <property type="evidence" value="ECO:0007669"/>
    <property type="project" value="UniProtKB-SubCell"/>
</dbReference>
<evidence type="ECO:0000256" key="12">
    <source>
        <dbReference type="PIRSR" id="PIRSR006431-1"/>
    </source>
</evidence>
<dbReference type="RefSeq" id="WP_103683206.1">
    <property type="nucleotide sequence ID" value="NZ_PQGG01000009.1"/>
</dbReference>
<organism evidence="15 16">
    <name type="scientific">Zhongshania marina</name>
    <dbReference type="NCBI Taxonomy" id="2304603"/>
    <lineage>
        <taxon>Bacteria</taxon>
        <taxon>Pseudomonadati</taxon>
        <taxon>Pseudomonadota</taxon>
        <taxon>Gammaproteobacteria</taxon>
        <taxon>Cellvibrionales</taxon>
        <taxon>Spongiibacteraceae</taxon>
        <taxon>Zhongshania</taxon>
    </lineage>
</organism>
<dbReference type="Proteomes" id="UP000237222">
    <property type="component" value="Unassembled WGS sequence"/>
</dbReference>
<dbReference type="SUPFAM" id="SSF53474">
    <property type="entry name" value="alpha/beta-Hydrolases"/>
    <property type="match status" value="1"/>
</dbReference>
<evidence type="ECO:0000256" key="3">
    <source>
        <dbReference type="ARBA" id="ARBA00010088"/>
    </source>
</evidence>
<evidence type="ECO:0000256" key="8">
    <source>
        <dbReference type="ARBA" id="ARBA00022670"/>
    </source>
</evidence>
<keyword evidence="7 11" id="KW-0963">Cytoplasm</keyword>
<dbReference type="GO" id="GO:0004177">
    <property type="term" value="F:aminopeptidase activity"/>
    <property type="evidence" value="ECO:0007669"/>
    <property type="project" value="UniProtKB-UniRule"/>
</dbReference>
<comment type="catalytic activity">
    <reaction evidence="1 11 13">
        <text>Release of N-terminal proline from a peptide.</text>
        <dbReference type="EC" id="3.4.11.5"/>
    </reaction>
</comment>
<dbReference type="Pfam" id="PF00561">
    <property type="entry name" value="Abhydrolase_1"/>
    <property type="match status" value="1"/>
</dbReference>
<dbReference type="PIRSF" id="PIRSF006431">
    <property type="entry name" value="Pept_S33"/>
    <property type="match status" value="1"/>
</dbReference>
<evidence type="ECO:0000256" key="11">
    <source>
        <dbReference type="PIRNR" id="PIRNR006431"/>
    </source>
</evidence>
<keyword evidence="8 11" id="KW-0645">Protease</keyword>
<dbReference type="InterPro" id="IPR005944">
    <property type="entry name" value="Pro_iminopeptidase"/>
</dbReference>
<dbReference type="EMBL" id="PQGG01000009">
    <property type="protein sequence ID" value="POP54008.1"/>
    <property type="molecule type" value="Genomic_DNA"/>
</dbReference>
<evidence type="ECO:0000256" key="10">
    <source>
        <dbReference type="ARBA" id="ARBA00029605"/>
    </source>
</evidence>
<dbReference type="NCBIfam" id="TIGR01249">
    <property type="entry name" value="pro_imino_pep_1"/>
    <property type="match status" value="1"/>
</dbReference>
<accession>A0A2S4HJ54</accession>
<evidence type="ECO:0000256" key="13">
    <source>
        <dbReference type="RuleBase" id="RU003421"/>
    </source>
</evidence>
<dbReference type="AlphaFoldDB" id="A0A2S4HJ54"/>
<dbReference type="OrthoDB" id="9780765at2"/>
<keyword evidence="9 11" id="KW-0378">Hydrolase</keyword>
<dbReference type="PANTHER" id="PTHR43722:SF1">
    <property type="entry name" value="PROLINE IMINOPEPTIDASE"/>
    <property type="match status" value="1"/>
</dbReference>
<feature type="domain" description="AB hydrolase-1" evidence="14">
    <location>
        <begin position="36"/>
        <end position="294"/>
    </location>
</feature>
<sequence length="320" mass="36201">MKSILYPQSSSTKLRLHVDTLHQLYIEVSGNPLGIPVVFLHGGPGSSCNENHRRYFNPNYYYIITFDQRGCGMSTPKGELADNTSQHLVNDLERIREHFNIDQWLIFGGSWGACLGLLYAQAFPKRVSGIILRGCFLAREKDLLWFTQHGASEVFPEEWQLFIQDIPESERSDLVAAFYTRLHHGDHATQLKYAAIWADWSSKVATHNLSASSSKHKPDDALILKVKIETHYAFHRYFIEENQILNRIAALPPVPVTIIHGELDQTCLLSASRQLAANIPNCNLLVLPDTGHLIEELKMIEALVAATDQFITTYKDSTTK</sequence>
<evidence type="ECO:0000256" key="5">
    <source>
        <dbReference type="ARBA" id="ARBA00021843"/>
    </source>
</evidence>
<evidence type="ECO:0000259" key="14">
    <source>
        <dbReference type="Pfam" id="PF00561"/>
    </source>
</evidence>
<evidence type="ECO:0000256" key="4">
    <source>
        <dbReference type="ARBA" id="ARBA00012568"/>
    </source>
</evidence>
<dbReference type="PANTHER" id="PTHR43722">
    <property type="entry name" value="PROLINE IMINOPEPTIDASE"/>
    <property type="match status" value="1"/>
</dbReference>